<dbReference type="InterPro" id="IPR002994">
    <property type="entry name" value="Surf1/Shy1"/>
</dbReference>
<evidence type="ECO:0000256" key="4">
    <source>
        <dbReference type="ARBA" id="ARBA00023136"/>
    </source>
</evidence>
<keyword evidence="4 6" id="KW-0472">Membrane</keyword>
<evidence type="ECO:0000313" key="7">
    <source>
        <dbReference type="EMBL" id="CAB4617960.1"/>
    </source>
</evidence>
<feature type="transmembrane region" description="Helical" evidence="6">
    <location>
        <begin position="15"/>
        <end position="33"/>
    </location>
</feature>
<feature type="compositionally biased region" description="Basic and acidic residues" evidence="5">
    <location>
        <begin position="260"/>
        <end position="274"/>
    </location>
</feature>
<gene>
    <name evidence="7" type="ORF">UFOPK1909_00335</name>
</gene>
<protein>
    <submittedName>
        <fullName evidence="7">Unannotated protein</fullName>
    </submittedName>
</protein>
<comment type="subcellular location">
    <subcellularLocation>
        <location evidence="1">Membrane</location>
    </subcellularLocation>
</comment>
<name>A0A6J6HXL1_9ZZZZ</name>
<dbReference type="EMBL" id="CAEZVD010000017">
    <property type="protein sequence ID" value="CAB4617960.1"/>
    <property type="molecule type" value="Genomic_DNA"/>
</dbReference>
<dbReference type="PANTHER" id="PTHR23427:SF2">
    <property type="entry name" value="SURFEIT LOCUS PROTEIN 1"/>
    <property type="match status" value="1"/>
</dbReference>
<proteinExistence type="predicted"/>
<dbReference type="InterPro" id="IPR045214">
    <property type="entry name" value="Surf1/Surf4"/>
</dbReference>
<dbReference type="GO" id="GO:0016020">
    <property type="term" value="C:membrane"/>
    <property type="evidence" value="ECO:0007669"/>
    <property type="project" value="UniProtKB-SubCell"/>
</dbReference>
<feature type="region of interest" description="Disordered" evidence="5">
    <location>
        <begin position="252"/>
        <end position="274"/>
    </location>
</feature>
<evidence type="ECO:0000256" key="3">
    <source>
        <dbReference type="ARBA" id="ARBA00022989"/>
    </source>
</evidence>
<reference evidence="7" key="1">
    <citation type="submission" date="2020-05" db="EMBL/GenBank/DDBJ databases">
        <authorList>
            <person name="Chiriac C."/>
            <person name="Salcher M."/>
            <person name="Ghai R."/>
            <person name="Kavagutti S V."/>
        </authorList>
    </citation>
    <scope>NUCLEOTIDE SEQUENCE</scope>
</reference>
<dbReference type="PANTHER" id="PTHR23427">
    <property type="entry name" value="SURFEIT LOCUS PROTEIN"/>
    <property type="match status" value="1"/>
</dbReference>
<dbReference type="AlphaFoldDB" id="A0A6J6HXL1"/>
<sequence>MKQKQAWLLSTAKRWLVWFLLASLFAVVCVLLSQWQFNRRAEALAKIQSIAENYDQPAIELAQIADLNSFNENTEWRPVVLEGRFVPEKAVLVRNRPYNGQPGFLQVVPFKTNSGEVVAVETGWLPTGSDNNEPDVVPLPISNQQEIIGRLRPQEPTLNREAPAGQIATINVDSLIEKVQINGPVYSKLYVRLAGSYSNTELPKVLLKPDLTEGNHLSYALQWILFALMAFTALWWAVNQELQAQRAASDKNFKPKMRKKIGDDDKNAEDGLLA</sequence>
<organism evidence="7">
    <name type="scientific">freshwater metagenome</name>
    <dbReference type="NCBI Taxonomy" id="449393"/>
    <lineage>
        <taxon>unclassified sequences</taxon>
        <taxon>metagenomes</taxon>
        <taxon>ecological metagenomes</taxon>
    </lineage>
</organism>
<dbReference type="CDD" id="cd06662">
    <property type="entry name" value="SURF1"/>
    <property type="match status" value="1"/>
</dbReference>
<accession>A0A6J6HXL1</accession>
<evidence type="ECO:0000256" key="5">
    <source>
        <dbReference type="SAM" id="MobiDB-lite"/>
    </source>
</evidence>
<evidence type="ECO:0000256" key="6">
    <source>
        <dbReference type="SAM" id="Phobius"/>
    </source>
</evidence>
<dbReference type="Pfam" id="PF02104">
    <property type="entry name" value="SURF1"/>
    <property type="match status" value="1"/>
</dbReference>
<keyword evidence="3 6" id="KW-1133">Transmembrane helix</keyword>
<dbReference type="PROSITE" id="PS50895">
    <property type="entry name" value="SURF1"/>
    <property type="match status" value="1"/>
</dbReference>
<keyword evidence="2 6" id="KW-0812">Transmembrane</keyword>
<evidence type="ECO:0000256" key="2">
    <source>
        <dbReference type="ARBA" id="ARBA00022692"/>
    </source>
</evidence>
<feature type="transmembrane region" description="Helical" evidence="6">
    <location>
        <begin position="217"/>
        <end position="238"/>
    </location>
</feature>
<evidence type="ECO:0000256" key="1">
    <source>
        <dbReference type="ARBA" id="ARBA00004370"/>
    </source>
</evidence>